<feature type="non-terminal residue" evidence="1">
    <location>
        <position position="72"/>
    </location>
</feature>
<accession>A0A9P6TXE9</accession>
<keyword evidence="2" id="KW-1185">Reference proteome</keyword>
<sequence length="72" mass="7985">YQASRNTKTEITEKSCDYCLKKVPVANMERVATSAVNTSGVVPIPMPMPMPMPYADYPAGEFQQAQNNLGRF</sequence>
<proteinExistence type="predicted"/>
<gene>
    <name evidence="1" type="ORF">BG011_007709</name>
</gene>
<dbReference type="Proteomes" id="UP000726737">
    <property type="component" value="Unassembled WGS sequence"/>
</dbReference>
<dbReference type="EMBL" id="JAAAJA010000600">
    <property type="protein sequence ID" value="KAG0251351.1"/>
    <property type="molecule type" value="Genomic_DNA"/>
</dbReference>
<name>A0A9P6TXE9_9FUNG</name>
<dbReference type="AlphaFoldDB" id="A0A9P6TXE9"/>
<reference evidence="1" key="1">
    <citation type="journal article" date="2020" name="Fungal Divers.">
        <title>Resolving the Mortierellaceae phylogeny through synthesis of multi-gene phylogenetics and phylogenomics.</title>
        <authorList>
            <person name="Vandepol N."/>
            <person name="Liber J."/>
            <person name="Desiro A."/>
            <person name="Na H."/>
            <person name="Kennedy M."/>
            <person name="Barry K."/>
            <person name="Grigoriev I.V."/>
            <person name="Miller A.N."/>
            <person name="O'Donnell K."/>
            <person name="Stajich J.E."/>
            <person name="Bonito G."/>
        </authorList>
    </citation>
    <scope>NUCLEOTIDE SEQUENCE</scope>
    <source>
        <strain evidence="1">KOD948</strain>
    </source>
</reference>
<dbReference type="OrthoDB" id="10010920at2759"/>
<protein>
    <submittedName>
        <fullName evidence="1">Uncharacterized protein</fullName>
    </submittedName>
</protein>
<comment type="caution">
    <text evidence="1">The sequence shown here is derived from an EMBL/GenBank/DDBJ whole genome shotgun (WGS) entry which is preliminary data.</text>
</comment>
<organism evidence="1 2">
    <name type="scientific">Mortierella polycephala</name>
    <dbReference type="NCBI Taxonomy" id="41804"/>
    <lineage>
        <taxon>Eukaryota</taxon>
        <taxon>Fungi</taxon>
        <taxon>Fungi incertae sedis</taxon>
        <taxon>Mucoromycota</taxon>
        <taxon>Mortierellomycotina</taxon>
        <taxon>Mortierellomycetes</taxon>
        <taxon>Mortierellales</taxon>
        <taxon>Mortierellaceae</taxon>
        <taxon>Mortierella</taxon>
    </lineage>
</organism>
<evidence type="ECO:0000313" key="1">
    <source>
        <dbReference type="EMBL" id="KAG0251351.1"/>
    </source>
</evidence>
<evidence type="ECO:0000313" key="2">
    <source>
        <dbReference type="Proteomes" id="UP000726737"/>
    </source>
</evidence>